<dbReference type="GeneID" id="24426248"/>
<keyword evidence="6" id="KW-0648">Protein biosynthesis</keyword>
<evidence type="ECO:0000313" key="8">
    <source>
        <dbReference type="EMBL" id="CCF75795.1"/>
    </source>
</evidence>
<name>I7JDG9_BABMR</name>
<dbReference type="VEuPathDB" id="PiroplasmaDB:BmR1_04g08050"/>
<dbReference type="Pfam" id="PF03465">
    <property type="entry name" value="eRF1_3"/>
    <property type="match status" value="1"/>
</dbReference>
<comment type="subunit">
    <text evidence="3">Heterodimer of two subunits, one of which binds GTP.</text>
</comment>
<keyword evidence="9" id="KW-1185">Reference proteome</keyword>
<proteinExistence type="inferred from homology"/>
<evidence type="ECO:0000256" key="4">
    <source>
        <dbReference type="ARBA" id="ARBA00013382"/>
    </source>
</evidence>
<evidence type="ECO:0000256" key="5">
    <source>
        <dbReference type="ARBA" id="ARBA00022490"/>
    </source>
</evidence>
<dbReference type="SUPFAM" id="SSF55481">
    <property type="entry name" value="N-terminal domain of eukaryotic peptide chain release factor subunit 1, ERF1"/>
    <property type="match status" value="1"/>
</dbReference>
<dbReference type="Proteomes" id="UP000002899">
    <property type="component" value="Chromosome IV"/>
</dbReference>
<dbReference type="Gene3D" id="3.30.960.10">
    <property type="entry name" value="eRF1 domain 1"/>
    <property type="match status" value="1"/>
</dbReference>
<dbReference type="Gene3D" id="3.30.420.60">
    <property type="entry name" value="eRF1 domain 2"/>
    <property type="match status" value="1"/>
</dbReference>
<evidence type="ECO:0000256" key="2">
    <source>
        <dbReference type="ARBA" id="ARBA00005326"/>
    </source>
</evidence>
<dbReference type="Pfam" id="PF03464">
    <property type="entry name" value="eRF1_2"/>
    <property type="match status" value="1"/>
</dbReference>
<protein>
    <recommendedName>
        <fullName evidence="4">Eukaryotic peptide chain release factor subunit 1</fullName>
    </recommendedName>
</protein>
<evidence type="ECO:0000256" key="6">
    <source>
        <dbReference type="ARBA" id="ARBA00022917"/>
    </source>
</evidence>
<dbReference type="FunFam" id="3.30.420.60:FF:000001">
    <property type="entry name" value="Eukaryotic peptide chain release factor subunit 1"/>
    <property type="match status" value="1"/>
</dbReference>
<dbReference type="InterPro" id="IPR042226">
    <property type="entry name" value="eFR1_2_sf"/>
</dbReference>
<dbReference type="OrthoDB" id="10254527at2759"/>
<dbReference type="EMBL" id="LN871599">
    <property type="protein sequence ID" value="CCF75795.1"/>
    <property type="molecule type" value="Genomic_DNA"/>
</dbReference>
<evidence type="ECO:0000259" key="7">
    <source>
        <dbReference type="SMART" id="SM01194"/>
    </source>
</evidence>
<keyword evidence="5" id="KW-0963">Cytoplasm</keyword>
<dbReference type="SMART" id="SM01194">
    <property type="entry name" value="eRF1_1"/>
    <property type="match status" value="1"/>
</dbReference>
<dbReference type="FunFam" id="3.30.1330.30:FF:000006">
    <property type="entry name" value="Peptide chain release factor subunit 1"/>
    <property type="match status" value="1"/>
</dbReference>
<dbReference type="InterPro" id="IPR005142">
    <property type="entry name" value="eRF1_3"/>
</dbReference>
<accession>I7JDG9</accession>
<dbReference type="SUPFAM" id="SSF55315">
    <property type="entry name" value="L30e-like"/>
    <property type="match status" value="1"/>
</dbReference>
<comment type="similarity">
    <text evidence="2">Belongs to the eukaryotic release factor 1 family.</text>
</comment>
<dbReference type="InterPro" id="IPR029064">
    <property type="entry name" value="Ribosomal_eL30-like_sf"/>
</dbReference>
<dbReference type="PANTHER" id="PTHR10113">
    <property type="entry name" value="PEPTIDE CHAIN RELEASE FACTOR SUBUNIT 1"/>
    <property type="match status" value="1"/>
</dbReference>
<dbReference type="InterPro" id="IPR005140">
    <property type="entry name" value="eRF1_Pelota-like_N"/>
</dbReference>
<feature type="domain" description="eRF1/Pelota-like N-terminal" evidence="7">
    <location>
        <begin position="5"/>
        <end position="141"/>
    </location>
</feature>
<dbReference type="Pfam" id="PF03463">
    <property type="entry name" value="eRF1_1"/>
    <property type="match status" value="1"/>
</dbReference>
<comment type="subcellular location">
    <subcellularLocation>
        <location evidence="1">Cytoplasm</location>
    </subcellularLocation>
</comment>
<reference evidence="8 9" key="2">
    <citation type="journal article" date="2013" name="PLoS ONE">
        <title>Whole genome mapping and re-organization of the nuclear and mitochondrial genomes of Babesia microti isolates.</title>
        <authorList>
            <person name="Cornillot E."/>
            <person name="Dassouli A."/>
            <person name="Garg A."/>
            <person name="Pachikara N."/>
            <person name="Randazzo S."/>
            <person name="Depoix D."/>
            <person name="Carcy B."/>
            <person name="Delbecq S."/>
            <person name="Frutos R."/>
            <person name="Silva J.C."/>
            <person name="Sutton R."/>
            <person name="Krause P.J."/>
            <person name="Mamoun C.B."/>
        </authorList>
    </citation>
    <scope>NUCLEOTIDE SEQUENCE [LARGE SCALE GENOMIC DNA]</scope>
    <source>
        <strain evidence="8 9">RI</strain>
    </source>
</reference>
<reference evidence="8 9" key="3">
    <citation type="journal article" date="2016" name="Sci. Rep.">
        <title>Genome-wide diversity and gene expression profiling of Babesia microti isolates identify polymorphic genes that mediate host-pathogen interactions.</title>
        <authorList>
            <person name="Silva J.C."/>
            <person name="Cornillot E."/>
            <person name="McCracken C."/>
            <person name="Usmani-Brown S."/>
            <person name="Dwivedi A."/>
            <person name="Ifeonu O.O."/>
            <person name="Crabtree J."/>
            <person name="Gotia H.T."/>
            <person name="Virji A.Z."/>
            <person name="Reynes C."/>
            <person name="Colinge J."/>
            <person name="Kumar V."/>
            <person name="Lawres L."/>
            <person name="Pazzi J.E."/>
            <person name="Pablo J.V."/>
            <person name="Hung C."/>
            <person name="Brancato J."/>
            <person name="Kumari P."/>
            <person name="Orvis J."/>
            <person name="Tretina K."/>
            <person name="Chibucos M."/>
            <person name="Ott S."/>
            <person name="Sadzewicz L."/>
            <person name="Sengamalay N."/>
            <person name="Shetty A.C."/>
            <person name="Su Q."/>
            <person name="Tallon L."/>
            <person name="Fraser C.M."/>
            <person name="Frutos R."/>
            <person name="Molina D.M."/>
            <person name="Krause P.J."/>
            <person name="Ben Mamoun C."/>
        </authorList>
    </citation>
    <scope>NUCLEOTIDE SEQUENCE [LARGE SCALE GENOMIC DNA]</scope>
    <source>
        <strain evidence="8 9">RI</strain>
    </source>
</reference>
<dbReference type="InterPro" id="IPR004403">
    <property type="entry name" value="Peptide_chain-rel_eRF1/aRF1"/>
</dbReference>
<dbReference type="KEGG" id="bmic:BmR1_04g08050"/>
<sequence length="433" mass="48799">MSYSAEETDASIEQWKILRLIRNLESAKGNGTSMISLIIKPKDEIARINKMLADEFGTASNIKSRVNRLSVLSAITSTQQKLKLYRQTPPKGLVVYCGTILTEDGKEKKVSLDFEPFKPINTSLYLCDNKFHVEALKELLESDEKFGFIIVDGNGVLYGTLQGNTKEVLHSFTVDLPKKHGRGGQSALRFARLRLEKRHNYVRKVADIAVQMFITNDRPNVSGLVLAGSADFKNDLMSSDMFDPRLAAKVVKIVDVSYGGDHGFNQAIELSAQCLSNVKFIQEKKIISRFFDELAHDTGRYVYGVHDTINALEMGAVEMLIVYEALDIQRLQMRNPVTGEESVIIQTSERDTEAMRDPVNNVDLELVESIHLSEWLVNNYRNYGATLEFITNKSQEGSQFHRGFGGIGGILRYKLDMSEYDLPVNDNDFDDFI</sequence>
<organism evidence="8 9">
    <name type="scientific">Babesia microti (strain RI)</name>
    <dbReference type="NCBI Taxonomy" id="1133968"/>
    <lineage>
        <taxon>Eukaryota</taxon>
        <taxon>Sar</taxon>
        <taxon>Alveolata</taxon>
        <taxon>Apicomplexa</taxon>
        <taxon>Aconoidasida</taxon>
        <taxon>Piroplasmida</taxon>
        <taxon>Babesiidae</taxon>
        <taxon>Babesia</taxon>
    </lineage>
</organism>
<dbReference type="Gene3D" id="3.30.1330.30">
    <property type="match status" value="1"/>
</dbReference>
<dbReference type="InterPro" id="IPR005141">
    <property type="entry name" value="eRF1_2"/>
</dbReference>
<dbReference type="InterPro" id="IPR024049">
    <property type="entry name" value="eRF1_1_sf"/>
</dbReference>
<dbReference type="AlphaFoldDB" id="I7JDG9"/>
<dbReference type="GO" id="GO:0005737">
    <property type="term" value="C:cytoplasm"/>
    <property type="evidence" value="ECO:0007669"/>
    <property type="project" value="UniProtKB-SubCell"/>
</dbReference>
<dbReference type="NCBIfam" id="TIGR03676">
    <property type="entry name" value="aRF1_eRF1"/>
    <property type="match status" value="1"/>
</dbReference>
<evidence type="ECO:0000256" key="3">
    <source>
        <dbReference type="ARBA" id="ARBA00011520"/>
    </source>
</evidence>
<evidence type="ECO:0000313" key="9">
    <source>
        <dbReference type="Proteomes" id="UP000002899"/>
    </source>
</evidence>
<dbReference type="GO" id="GO:0003747">
    <property type="term" value="F:translation release factor activity"/>
    <property type="evidence" value="ECO:0007669"/>
    <property type="project" value="InterPro"/>
</dbReference>
<gene>
    <name evidence="8" type="ORF">BmR1_04g08050</name>
</gene>
<dbReference type="FunFam" id="3.30.960.10:FF:000002">
    <property type="entry name" value="Eukaryotic peptide chain release factor subunit 1"/>
    <property type="match status" value="1"/>
</dbReference>
<dbReference type="SUPFAM" id="SSF53137">
    <property type="entry name" value="Translational machinery components"/>
    <property type="match status" value="1"/>
</dbReference>
<evidence type="ECO:0000256" key="1">
    <source>
        <dbReference type="ARBA" id="ARBA00004496"/>
    </source>
</evidence>
<reference evidence="8 9" key="1">
    <citation type="journal article" date="2012" name="Nucleic Acids Res.">
        <title>Sequencing of the smallest Apicomplexan genome from the human pathogen Babesia microti.</title>
        <authorList>
            <person name="Cornillot E."/>
            <person name="Hadj-Kaddour K."/>
            <person name="Dassouli A."/>
            <person name="Noel B."/>
            <person name="Ranwez V."/>
            <person name="Vacherie B."/>
            <person name="Augagneur Y."/>
            <person name="Bres V."/>
            <person name="Duclos A."/>
            <person name="Randazzo S."/>
            <person name="Carcy B."/>
            <person name="Debierre-Grockiego F."/>
            <person name="Delbecq S."/>
            <person name="Moubri-Menage K."/>
            <person name="Shams-Eldin H."/>
            <person name="Usmani-Brown S."/>
            <person name="Bringaud F."/>
            <person name="Wincker P."/>
            <person name="Vivares C.P."/>
            <person name="Schwarz R.T."/>
            <person name="Schetters T.P."/>
            <person name="Krause P.J."/>
            <person name="Gorenflot A."/>
            <person name="Berry V."/>
            <person name="Barbe V."/>
            <person name="Ben Mamoun C."/>
        </authorList>
    </citation>
    <scope>NUCLEOTIDE SEQUENCE [LARGE SCALE GENOMIC DNA]</scope>
    <source>
        <strain evidence="8 9">RI</strain>
    </source>
</reference>
<dbReference type="RefSeq" id="XP_012650203.1">
    <property type="nucleotide sequence ID" value="XM_012794749.1"/>
</dbReference>